<evidence type="ECO:0000313" key="7">
    <source>
        <dbReference type="EMBL" id="KAK4879536.1"/>
    </source>
</evidence>
<dbReference type="SMART" id="SM00409">
    <property type="entry name" value="IG"/>
    <property type="match status" value="1"/>
</dbReference>
<dbReference type="AlphaFoldDB" id="A0AAN7PC22"/>
<reference evidence="8" key="1">
    <citation type="submission" date="2023-01" db="EMBL/GenBank/DDBJ databases">
        <title>Key to firefly adult light organ development and bioluminescence: homeobox transcription factors regulate luciferase expression and transportation to peroxisome.</title>
        <authorList>
            <person name="Fu X."/>
        </authorList>
    </citation>
    <scope>NUCLEOTIDE SEQUENCE [LARGE SCALE GENOMIC DNA]</scope>
</reference>
<comment type="subcellular location">
    <subcellularLocation>
        <location evidence="1">Membrane</location>
        <topology evidence="1">Single-pass membrane protein</topology>
    </subcellularLocation>
</comment>
<evidence type="ECO:0000256" key="2">
    <source>
        <dbReference type="ARBA" id="ARBA00023136"/>
    </source>
</evidence>
<dbReference type="PANTHER" id="PTHR21261">
    <property type="entry name" value="BEAT PROTEIN"/>
    <property type="match status" value="1"/>
</dbReference>
<feature type="domain" description="Ig-like" evidence="6">
    <location>
        <begin position="24"/>
        <end position="117"/>
    </location>
</feature>
<evidence type="ECO:0000256" key="4">
    <source>
        <dbReference type="SAM" id="Phobius"/>
    </source>
</evidence>
<comment type="caution">
    <text evidence="7">The sequence shown here is derived from an EMBL/GenBank/DDBJ whole genome shotgun (WGS) entry which is preliminary data.</text>
</comment>
<keyword evidence="4" id="KW-0812">Transmembrane</keyword>
<feature type="chain" id="PRO_5042836781" description="Ig-like domain-containing protein" evidence="5">
    <location>
        <begin position="26"/>
        <end position="313"/>
    </location>
</feature>
<dbReference type="InterPro" id="IPR003599">
    <property type="entry name" value="Ig_sub"/>
</dbReference>
<proteinExistence type="predicted"/>
<accession>A0AAN7PC22</accession>
<evidence type="ECO:0000256" key="1">
    <source>
        <dbReference type="ARBA" id="ARBA00004167"/>
    </source>
</evidence>
<evidence type="ECO:0000256" key="3">
    <source>
        <dbReference type="ARBA" id="ARBA00023157"/>
    </source>
</evidence>
<evidence type="ECO:0000256" key="5">
    <source>
        <dbReference type="SAM" id="SignalP"/>
    </source>
</evidence>
<dbReference type="FunFam" id="2.60.40.10:FF:000437">
    <property type="entry name" value="Beat-IIIc, isoform A"/>
    <property type="match status" value="1"/>
</dbReference>
<dbReference type="InterPro" id="IPR007110">
    <property type="entry name" value="Ig-like_dom"/>
</dbReference>
<dbReference type="Proteomes" id="UP001353858">
    <property type="component" value="Unassembled WGS sequence"/>
</dbReference>
<dbReference type="PROSITE" id="PS50835">
    <property type="entry name" value="IG_LIKE"/>
    <property type="match status" value="2"/>
</dbReference>
<feature type="domain" description="Ig-like" evidence="6">
    <location>
        <begin position="142"/>
        <end position="182"/>
    </location>
</feature>
<organism evidence="7 8">
    <name type="scientific">Aquatica leii</name>
    <dbReference type="NCBI Taxonomy" id="1421715"/>
    <lineage>
        <taxon>Eukaryota</taxon>
        <taxon>Metazoa</taxon>
        <taxon>Ecdysozoa</taxon>
        <taxon>Arthropoda</taxon>
        <taxon>Hexapoda</taxon>
        <taxon>Insecta</taxon>
        <taxon>Pterygota</taxon>
        <taxon>Neoptera</taxon>
        <taxon>Endopterygota</taxon>
        <taxon>Coleoptera</taxon>
        <taxon>Polyphaga</taxon>
        <taxon>Elateriformia</taxon>
        <taxon>Elateroidea</taxon>
        <taxon>Lampyridae</taxon>
        <taxon>Luciolinae</taxon>
        <taxon>Aquatica</taxon>
    </lineage>
</organism>
<dbReference type="PANTHER" id="PTHR21261:SF17">
    <property type="entry name" value="BEAT VI"/>
    <property type="match status" value="1"/>
</dbReference>
<keyword evidence="4" id="KW-1133">Transmembrane helix</keyword>
<feature type="signal peptide" evidence="5">
    <location>
        <begin position="1"/>
        <end position="25"/>
    </location>
</feature>
<evidence type="ECO:0000313" key="8">
    <source>
        <dbReference type="Proteomes" id="UP001353858"/>
    </source>
</evidence>
<feature type="transmembrane region" description="Helical" evidence="4">
    <location>
        <begin position="270"/>
        <end position="293"/>
    </location>
</feature>
<protein>
    <recommendedName>
        <fullName evidence="6">Ig-like domain-containing protein</fullName>
    </recommendedName>
</protein>
<dbReference type="InterPro" id="IPR036179">
    <property type="entry name" value="Ig-like_dom_sf"/>
</dbReference>
<dbReference type="InterPro" id="IPR013783">
    <property type="entry name" value="Ig-like_fold"/>
</dbReference>
<keyword evidence="2 4" id="KW-0472">Membrane</keyword>
<dbReference type="Pfam" id="PF08205">
    <property type="entry name" value="C2-set_2"/>
    <property type="match status" value="1"/>
</dbReference>
<keyword evidence="3" id="KW-1015">Disulfide bond</keyword>
<gene>
    <name evidence="7" type="ORF">RN001_007682</name>
</gene>
<keyword evidence="8" id="KW-1185">Reference proteome</keyword>
<dbReference type="GO" id="GO:0016020">
    <property type="term" value="C:membrane"/>
    <property type="evidence" value="ECO:0007669"/>
    <property type="project" value="UniProtKB-SubCell"/>
</dbReference>
<dbReference type="InterPro" id="IPR013162">
    <property type="entry name" value="CD80_C2-set"/>
</dbReference>
<keyword evidence="5" id="KW-0732">Signal</keyword>
<dbReference type="EMBL" id="JARPUR010000003">
    <property type="protein sequence ID" value="KAK4879536.1"/>
    <property type="molecule type" value="Genomic_DNA"/>
</dbReference>
<sequence length="313" mass="35166">MFIGKCKYNCFLFHLILLVLKECESLKSVIIYVPEVVKSGDTVTLSCDYDLEQAALYTIKWYRDDVEFYRFVPKESPPSKAFSVPFINVDISRSGPKAVTLRGVRRELTGYYKCEVSADAPLFHTEIKSAHMLVAELPSENPSIIIDHTKIEMGKQIRADCSAAGSDPAANLTWYINDEEVSEDNDYVKLFPLSIQSDHALGLHSSKLHIEITANKSLFSGGLMLLKCEANIYSLWHGTADRFIRDETPQLAPVLGSTSSHTHSEDNQDYYTSIAYSILPISSIALLLIPIFISHVKGFLENELAAFTQENWQ</sequence>
<name>A0AAN7PC22_9COLE</name>
<dbReference type="SUPFAM" id="SSF48726">
    <property type="entry name" value="Immunoglobulin"/>
    <property type="match status" value="1"/>
</dbReference>
<evidence type="ECO:0000259" key="6">
    <source>
        <dbReference type="PROSITE" id="PS50835"/>
    </source>
</evidence>
<dbReference type="Gene3D" id="2.60.40.10">
    <property type="entry name" value="Immunoglobulins"/>
    <property type="match status" value="2"/>
</dbReference>